<dbReference type="EMBL" id="ML143424">
    <property type="protein sequence ID" value="TBU28199.1"/>
    <property type="molecule type" value="Genomic_DNA"/>
</dbReference>
<gene>
    <name evidence="2" type="ORF">BD311DRAFT_759000</name>
</gene>
<dbReference type="AlphaFoldDB" id="A0A4Q9MKY7"/>
<protein>
    <submittedName>
        <fullName evidence="2">Uncharacterized protein</fullName>
    </submittedName>
</protein>
<name>A0A4Q9MKY7_9APHY</name>
<evidence type="ECO:0000313" key="2">
    <source>
        <dbReference type="EMBL" id="TBU28199.1"/>
    </source>
</evidence>
<proteinExistence type="predicted"/>
<keyword evidence="1" id="KW-0472">Membrane</keyword>
<feature type="transmembrane region" description="Helical" evidence="1">
    <location>
        <begin position="6"/>
        <end position="28"/>
    </location>
</feature>
<keyword evidence="1" id="KW-1133">Transmembrane helix</keyword>
<sequence>MSLNSSPLYTISACFVCTAINVRILFFVPCQLYADLSSGMPPITWSSDHVSVGSMPSFPRTMVNTSRMAILDWDNDVVRVGFGEADKSLTFTEGLFISDIIVDDICIRTLRA</sequence>
<organism evidence="2">
    <name type="scientific">Dichomitus squalens</name>
    <dbReference type="NCBI Taxonomy" id="114155"/>
    <lineage>
        <taxon>Eukaryota</taxon>
        <taxon>Fungi</taxon>
        <taxon>Dikarya</taxon>
        <taxon>Basidiomycota</taxon>
        <taxon>Agaricomycotina</taxon>
        <taxon>Agaricomycetes</taxon>
        <taxon>Polyporales</taxon>
        <taxon>Polyporaceae</taxon>
        <taxon>Dichomitus</taxon>
    </lineage>
</organism>
<evidence type="ECO:0000256" key="1">
    <source>
        <dbReference type="SAM" id="Phobius"/>
    </source>
</evidence>
<reference evidence="2" key="1">
    <citation type="submission" date="2019-01" db="EMBL/GenBank/DDBJ databases">
        <title>Draft genome sequences of three monokaryotic isolates of the white-rot basidiomycete fungus Dichomitus squalens.</title>
        <authorList>
            <consortium name="DOE Joint Genome Institute"/>
            <person name="Lopez S.C."/>
            <person name="Andreopoulos B."/>
            <person name="Pangilinan J."/>
            <person name="Lipzen A."/>
            <person name="Riley R."/>
            <person name="Ahrendt S."/>
            <person name="Ng V."/>
            <person name="Barry K."/>
            <person name="Daum C."/>
            <person name="Grigoriev I.V."/>
            <person name="Hilden K.S."/>
            <person name="Makela M.R."/>
            <person name="de Vries R.P."/>
        </authorList>
    </citation>
    <scope>NUCLEOTIDE SEQUENCE [LARGE SCALE GENOMIC DNA]</scope>
    <source>
        <strain evidence="2">OM18370.1</strain>
    </source>
</reference>
<dbReference type="Proteomes" id="UP000292957">
    <property type="component" value="Unassembled WGS sequence"/>
</dbReference>
<keyword evidence="1" id="KW-0812">Transmembrane</keyword>
<accession>A0A4Q9MKY7</accession>